<dbReference type="Gene3D" id="1.10.3920.10">
    <property type="entry name" value="PA2201 C-terminal domain-like"/>
    <property type="match status" value="1"/>
</dbReference>
<reference evidence="2 3" key="1">
    <citation type="submission" date="2015-11" db="EMBL/GenBank/DDBJ databases">
        <title>Expanding the genomic diversity of Burkholderia species for the development of highly accurate diagnostics.</title>
        <authorList>
            <person name="Sahl J."/>
            <person name="Keim P."/>
            <person name="Wagner D."/>
        </authorList>
    </citation>
    <scope>NUCLEOTIDE SEQUENCE [LARGE SCALE GENOMIC DNA]</scope>
    <source>
        <strain evidence="2 3">MSMB1808WGS</strain>
    </source>
</reference>
<gene>
    <name evidence="2" type="ORF">WJ96_23755</name>
</gene>
<organism evidence="2 3">
    <name type="scientific">Burkholderia ubonensis</name>
    <dbReference type="NCBI Taxonomy" id="101571"/>
    <lineage>
        <taxon>Bacteria</taxon>
        <taxon>Pseudomonadati</taxon>
        <taxon>Pseudomonadota</taxon>
        <taxon>Betaproteobacteria</taxon>
        <taxon>Burkholderiales</taxon>
        <taxon>Burkholderiaceae</taxon>
        <taxon>Burkholderia</taxon>
        <taxon>Burkholderia cepacia complex</taxon>
    </lineage>
</organism>
<keyword evidence="3" id="KW-1185">Reference proteome</keyword>
<dbReference type="InterPro" id="IPR015025">
    <property type="entry name" value="PoNi_C"/>
</dbReference>
<dbReference type="AlphaFoldDB" id="A0AAW3MM05"/>
<dbReference type="Proteomes" id="UP000056453">
    <property type="component" value="Unassembled WGS sequence"/>
</dbReference>
<evidence type="ECO:0000259" key="1">
    <source>
        <dbReference type="Pfam" id="PF08929"/>
    </source>
</evidence>
<comment type="caution">
    <text evidence="2">The sequence shown here is derived from an EMBL/GenBank/DDBJ whole genome shotgun (WGS) entry which is preliminary data.</text>
</comment>
<dbReference type="InterPro" id="IPR028983">
    <property type="entry name" value="PA2201-like_C"/>
</dbReference>
<dbReference type="EMBL" id="LPBJ01000119">
    <property type="protein sequence ID" value="KVP85249.1"/>
    <property type="molecule type" value="Genomic_DNA"/>
</dbReference>
<accession>A0AAW3MM05</accession>
<feature type="domain" description="PoNi C-terminal" evidence="1">
    <location>
        <begin position="144"/>
        <end position="251"/>
    </location>
</feature>
<evidence type="ECO:0000313" key="3">
    <source>
        <dbReference type="Proteomes" id="UP000056453"/>
    </source>
</evidence>
<dbReference type="SUPFAM" id="SSF140731">
    <property type="entry name" value="PA2201 C-terminal domain-like"/>
    <property type="match status" value="1"/>
</dbReference>
<dbReference type="RefSeq" id="WP_059957924.1">
    <property type="nucleotide sequence ID" value="NZ_LPBJ01000119.1"/>
</dbReference>
<protein>
    <recommendedName>
        <fullName evidence="1">PoNi C-terminal domain-containing protein</fullName>
    </recommendedName>
</protein>
<proteinExistence type="predicted"/>
<sequence length="329" mass="37850">MDDFSNRRRQRFISETYYDFWSGYHREALVRWTTQLPKNGTEDEKQAVAAARRAQSRFELMLLRYTAGEPIVALREELEGVVAAYEEYAQRQAAVHRPGWPPLRLSELEDYERTVQLIGLGHLLHRRDLLPRIAAMEDPFYEGEDGLYEDLLAYAIKGRIDVDTCIHGSYLDCLNSIYGEDDDERLTDMNAYLDQWYASMSDVSWHDSHLNLSNEWGLYFGYWAIEAAALSYILELDDTSLREHIVYPKDLVDFARTFKEPTQSTTVSVAPATVRTGQICPETGIWKAQGHHVPGVMVQQGARMPDVFAPDKSGAFRPQPALWEFERKA</sequence>
<dbReference type="Pfam" id="PF08929">
    <property type="entry name" value="PoNi_C"/>
    <property type="match status" value="1"/>
</dbReference>
<evidence type="ECO:0000313" key="2">
    <source>
        <dbReference type="EMBL" id="KVP85249.1"/>
    </source>
</evidence>
<name>A0AAW3MM05_9BURK</name>